<proteinExistence type="predicted"/>
<dbReference type="InterPro" id="IPR002577">
    <property type="entry name" value="HTH_HxlR"/>
</dbReference>
<evidence type="ECO:0000313" key="5">
    <source>
        <dbReference type="EMBL" id="MWV46230.1"/>
    </source>
</evidence>
<dbReference type="SUPFAM" id="SSF46785">
    <property type="entry name" value="Winged helix' DNA-binding domain"/>
    <property type="match status" value="1"/>
</dbReference>
<sequence length="154" mass="17912">MLYTLFSKVRIFLWYSIKNHTIGGDKALGERRNKNIISPGVEGCPVETTLEVIGGKWKGLLLFQMIDGPKRFSEFRRLYPGITQFMLTLQLRELERDGIIHREVYKQVPPKVEYSLTEFGRTLESIILSMRNWGDAYKDTLNDFRVLSHQGEDV</sequence>
<dbReference type="InterPro" id="IPR036390">
    <property type="entry name" value="WH_DNA-bd_sf"/>
</dbReference>
<accession>A0A7X3IP24</accession>
<keyword evidence="1" id="KW-0805">Transcription regulation</keyword>
<reference evidence="5 6" key="1">
    <citation type="submission" date="2019-12" db="EMBL/GenBank/DDBJ databases">
        <title>Paenibacillus sp. nov., an endophytic bacterium isolated from the stem of Dendrobium.</title>
        <authorList>
            <person name="Zhao R."/>
        </authorList>
    </citation>
    <scope>NUCLEOTIDE SEQUENCE [LARGE SCALE GENOMIC DNA]</scope>
    <source>
        <strain evidence="5 6">HJL G12</strain>
    </source>
</reference>
<dbReference type="PANTHER" id="PTHR33204:SF33">
    <property type="entry name" value="TRANSCRIPTIONAL REGULATOR, MARR FAMILY"/>
    <property type="match status" value="1"/>
</dbReference>
<keyword evidence="3" id="KW-0804">Transcription</keyword>
<keyword evidence="6" id="KW-1185">Reference proteome</keyword>
<dbReference type="GO" id="GO:0003677">
    <property type="term" value="F:DNA binding"/>
    <property type="evidence" value="ECO:0007669"/>
    <property type="project" value="UniProtKB-KW"/>
</dbReference>
<dbReference type="Gene3D" id="1.10.10.10">
    <property type="entry name" value="Winged helix-like DNA-binding domain superfamily/Winged helix DNA-binding domain"/>
    <property type="match status" value="1"/>
</dbReference>
<keyword evidence="2" id="KW-0238">DNA-binding</keyword>
<evidence type="ECO:0000313" key="6">
    <source>
        <dbReference type="Proteomes" id="UP000460318"/>
    </source>
</evidence>
<dbReference type="PROSITE" id="PS51118">
    <property type="entry name" value="HTH_HXLR"/>
    <property type="match status" value="1"/>
</dbReference>
<organism evidence="5 6">
    <name type="scientific">Paenibacillus dendrobii</name>
    <dbReference type="NCBI Taxonomy" id="2691084"/>
    <lineage>
        <taxon>Bacteria</taxon>
        <taxon>Bacillati</taxon>
        <taxon>Bacillota</taxon>
        <taxon>Bacilli</taxon>
        <taxon>Bacillales</taxon>
        <taxon>Paenibacillaceae</taxon>
        <taxon>Paenibacillus</taxon>
    </lineage>
</organism>
<protein>
    <submittedName>
        <fullName evidence="5">ArsR family transcriptional regulator</fullName>
    </submittedName>
</protein>
<dbReference type="Pfam" id="PF01638">
    <property type="entry name" value="HxlR"/>
    <property type="match status" value="1"/>
</dbReference>
<dbReference type="EMBL" id="WUBI01000004">
    <property type="protein sequence ID" value="MWV46230.1"/>
    <property type="molecule type" value="Genomic_DNA"/>
</dbReference>
<dbReference type="InterPro" id="IPR036388">
    <property type="entry name" value="WH-like_DNA-bd_sf"/>
</dbReference>
<dbReference type="PANTHER" id="PTHR33204">
    <property type="entry name" value="TRANSCRIPTIONAL REGULATOR, MARR FAMILY"/>
    <property type="match status" value="1"/>
</dbReference>
<evidence type="ECO:0000259" key="4">
    <source>
        <dbReference type="PROSITE" id="PS51118"/>
    </source>
</evidence>
<gene>
    <name evidence="5" type="ORF">GRF59_21735</name>
</gene>
<comment type="caution">
    <text evidence="5">The sequence shown here is derived from an EMBL/GenBank/DDBJ whole genome shotgun (WGS) entry which is preliminary data.</text>
</comment>
<feature type="domain" description="HTH hxlR-type" evidence="4">
    <location>
        <begin position="44"/>
        <end position="142"/>
    </location>
</feature>
<dbReference type="Proteomes" id="UP000460318">
    <property type="component" value="Unassembled WGS sequence"/>
</dbReference>
<dbReference type="AlphaFoldDB" id="A0A7X3IP24"/>
<name>A0A7X3IP24_9BACL</name>
<evidence type="ECO:0000256" key="1">
    <source>
        <dbReference type="ARBA" id="ARBA00023015"/>
    </source>
</evidence>
<evidence type="ECO:0000256" key="3">
    <source>
        <dbReference type="ARBA" id="ARBA00023163"/>
    </source>
</evidence>
<evidence type="ECO:0000256" key="2">
    <source>
        <dbReference type="ARBA" id="ARBA00023125"/>
    </source>
</evidence>